<dbReference type="PANTHER" id="PTHR42085:SF1">
    <property type="entry name" value="F-BOX DOMAIN-CONTAINING PROTEIN"/>
    <property type="match status" value="1"/>
</dbReference>
<evidence type="ECO:0000313" key="1">
    <source>
        <dbReference type="EMBL" id="KAF1840762.1"/>
    </source>
</evidence>
<comment type="caution">
    <text evidence="1">The sequence shown here is derived from an EMBL/GenBank/DDBJ whole genome shotgun (WGS) entry which is preliminary data.</text>
</comment>
<evidence type="ECO:0000313" key="2">
    <source>
        <dbReference type="Proteomes" id="UP000800039"/>
    </source>
</evidence>
<dbReference type="PANTHER" id="PTHR42085">
    <property type="entry name" value="F-BOX DOMAIN-CONTAINING PROTEIN"/>
    <property type="match status" value="1"/>
</dbReference>
<sequence length="329" mass="37161">MELAPELRERIYDFALASERPILPHLCDRTLKFHDDNQQQHDATNRLLGITKVSKKVRNEALPMFYSANTFQVGSDTVTYFDRLEHLGRFHLIRHVRFDIPMRREMRAGGILRGMNQYIKEADAYEAEFLTGQPSTRTCSYLIGSSFQSLIDHPQYCAGGIEELKMFIALRKLTSTFTPLASSSSSPSSAPTFTSKLVLPIPRADIFTQYDSLKWFPTVCYGLGIHLHLVENIPLDYAGQGLISITWHQKYQKKDFGSTGSSSSTNFTSSAAAAVHDDSAQTEVYTRALELFPSLESMARPTCNTYHRSNCKRDAIRWYSMPTEGGGVF</sequence>
<reference evidence="1" key="1">
    <citation type="submission" date="2020-01" db="EMBL/GenBank/DDBJ databases">
        <authorList>
            <consortium name="DOE Joint Genome Institute"/>
            <person name="Haridas S."/>
            <person name="Albert R."/>
            <person name="Binder M."/>
            <person name="Bloem J."/>
            <person name="Labutti K."/>
            <person name="Salamov A."/>
            <person name="Andreopoulos B."/>
            <person name="Baker S.E."/>
            <person name="Barry K."/>
            <person name="Bills G."/>
            <person name="Bluhm B.H."/>
            <person name="Cannon C."/>
            <person name="Castanera R."/>
            <person name="Culley D.E."/>
            <person name="Daum C."/>
            <person name="Ezra D."/>
            <person name="Gonzalez J.B."/>
            <person name="Henrissat B."/>
            <person name="Kuo A."/>
            <person name="Liang C."/>
            <person name="Lipzen A."/>
            <person name="Lutzoni F."/>
            <person name="Magnuson J."/>
            <person name="Mondo S."/>
            <person name="Nolan M."/>
            <person name="Ohm R."/>
            <person name="Pangilinan J."/>
            <person name="Park H.-J."/>
            <person name="Ramirez L."/>
            <person name="Alfaro M."/>
            <person name="Sun H."/>
            <person name="Tritt A."/>
            <person name="Yoshinaga Y."/>
            <person name="Zwiers L.-H."/>
            <person name="Turgeon B.G."/>
            <person name="Goodwin S.B."/>
            <person name="Spatafora J.W."/>
            <person name="Crous P.W."/>
            <person name="Grigoriev I.V."/>
        </authorList>
    </citation>
    <scope>NUCLEOTIDE SEQUENCE</scope>
    <source>
        <strain evidence="1">CBS 394.84</strain>
    </source>
</reference>
<accession>A0A9P4G8B6</accession>
<proteinExistence type="predicted"/>
<feature type="non-terminal residue" evidence="1">
    <location>
        <position position="329"/>
    </location>
</feature>
<name>A0A9P4G8B6_9PLEO</name>
<dbReference type="OrthoDB" id="62952at2759"/>
<dbReference type="GeneID" id="63847720"/>
<dbReference type="AlphaFoldDB" id="A0A9P4G8B6"/>
<keyword evidence="2" id="KW-1185">Reference proteome</keyword>
<protein>
    <submittedName>
        <fullName evidence="1">Uncharacterized protein</fullName>
    </submittedName>
</protein>
<dbReference type="RefSeq" id="XP_040783325.1">
    <property type="nucleotide sequence ID" value="XM_040930468.1"/>
</dbReference>
<gene>
    <name evidence="1" type="ORF">K460DRAFT_321217</name>
</gene>
<organism evidence="1 2">
    <name type="scientific">Cucurbitaria berberidis CBS 394.84</name>
    <dbReference type="NCBI Taxonomy" id="1168544"/>
    <lineage>
        <taxon>Eukaryota</taxon>
        <taxon>Fungi</taxon>
        <taxon>Dikarya</taxon>
        <taxon>Ascomycota</taxon>
        <taxon>Pezizomycotina</taxon>
        <taxon>Dothideomycetes</taxon>
        <taxon>Pleosporomycetidae</taxon>
        <taxon>Pleosporales</taxon>
        <taxon>Pleosporineae</taxon>
        <taxon>Cucurbitariaceae</taxon>
        <taxon>Cucurbitaria</taxon>
    </lineage>
</organism>
<dbReference type="InterPro" id="IPR038883">
    <property type="entry name" value="AN11006-like"/>
</dbReference>
<dbReference type="EMBL" id="ML976619">
    <property type="protein sequence ID" value="KAF1840762.1"/>
    <property type="molecule type" value="Genomic_DNA"/>
</dbReference>
<dbReference type="Proteomes" id="UP000800039">
    <property type="component" value="Unassembled WGS sequence"/>
</dbReference>